<feature type="domain" description="Xrn1 helical" evidence="6">
    <location>
        <begin position="358"/>
        <end position="506"/>
    </location>
</feature>
<dbReference type="Pfam" id="PF03159">
    <property type="entry name" value="XRN_N"/>
    <property type="match status" value="1"/>
</dbReference>
<evidence type="ECO:0000313" key="9">
    <source>
        <dbReference type="EMBL" id="KAK8893066.1"/>
    </source>
</evidence>
<dbReference type="InterPro" id="IPR047007">
    <property type="entry name" value="XRN1_D1_sf"/>
</dbReference>
<evidence type="ECO:0000259" key="5">
    <source>
        <dbReference type="Pfam" id="PF03159"/>
    </source>
</evidence>
<accession>A0ABR2KPT8</accession>
<evidence type="ECO:0000256" key="3">
    <source>
        <dbReference type="ARBA" id="ARBA00022839"/>
    </source>
</evidence>
<evidence type="ECO:0000259" key="7">
    <source>
        <dbReference type="Pfam" id="PF18129"/>
    </source>
</evidence>
<feature type="domain" description="Xrn1 helical" evidence="6">
    <location>
        <begin position="259"/>
        <end position="316"/>
    </location>
</feature>
<evidence type="ECO:0000256" key="2">
    <source>
        <dbReference type="ARBA" id="ARBA00022801"/>
    </source>
</evidence>
<evidence type="ECO:0000256" key="1">
    <source>
        <dbReference type="ARBA" id="ARBA00022722"/>
    </source>
</evidence>
<dbReference type="InterPro" id="IPR041412">
    <property type="entry name" value="Xrn1_helical"/>
</dbReference>
<dbReference type="Gene3D" id="2.30.30.750">
    <property type="match status" value="1"/>
</dbReference>
<dbReference type="InterPro" id="IPR027073">
    <property type="entry name" value="5_3_exoribonuclease"/>
</dbReference>
<dbReference type="Gene3D" id="1.25.40.1050">
    <property type="match status" value="1"/>
</dbReference>
<keyword evidence="2" id="KW-0378">Hydrolase</keyword>
<evidence type="ECO:0000313" key="10">
    <source>
        <dbReference type="Proteomes" id="UP001470230"/>
    </source>
</evidence>
<dbReference type="InterPro" id="IPR040992">
    <property type="entry name" value="XRN1_D1"/>
</dbReference>
<dbReference type="Proteomes" id="UP001470230">
    <property type="component" value="Unassembled WGS sequence"/>
</dbReference>
<feature type="domain" description="Xrn1 N-terminal" evidence="5">
    <location>
        <begin position="108"/>
        <end position="205"/>
    </location>
</feature>
<dbReference type="PANTHER" id="PTHR12341">
    <property type="entry name" value="5'-&gt;3' EXORIBONUCLEASE"/>
    <property type="match status" value="1"/>
</dbReference>
<dbReference type="Pfam" id="PF17846">
    <property type="entry name" value="XRN_M"/>
    <property type="match status" value="2"/>
</dbReference>
<dbReference type="Gene3D" id="3.40.50.12390">
    <property type="match status" value="2"/>
</dbReference>
<feature type="domain" description="5'-3' exoribonuclease 1 D1" evidence="8">
    <location>
        <begin position="548"/>
        <end position="630"/>
    </location>
</feature>
<keyword evidence="1" id="KW-0540">Nuclease</keyword>
<gene>
    <name evidence="9" type="ORF">M9Y10_030328</name>
</gene>
<dbReference type="InterPro" id="IPR004859">
    <property type="entry name" value="Xrn1_N"/>
</dbReference>
<dbReference type="InterPro" id="IPR041385">
    <property type="entry name" value="SH3_12"/>
</dbReference>
<dbReference type="PANTHER" id="PTHR12341:SF7">
    <property type="entry name" value="5'-3' EXORIBONUCLEASE 1"/>
    <property type="match status" value="1"/>
</dbReference>
<name>A0ABR2KPT8_9EUKA</name>
<dbReference type="Pfam" id="PF18129">
    <property type="entry name" value="SH3_12"/>
    <property type="match status" value="1"/>
</dbReference>
<comment type="caution">
    <text evidence="9">The sequence shown here is derived from an EMBL/GenBank/DDBJ whole genome shotgun (WGS) entry which is preliminary data.</text>
</comment>
<organism evidence="9 10">
    <name type="scientific">Tritrichomonas musculus</name>
    <dbReference type="NCBI Taxonomy" id="1915356"/>
    <lineage>
        <taxon>Eukaryota</taxon>
        <taxon>Metamonada</taxon>
        <taxon>Parabasalia</taxon>
        <taxon>Tritrichomonadida</taxon>
        <taxon>Tritrichomonadidae</taxon>
        <taxon>Tritrichomonas</taxon>
    </lineage>
</organism>
<comment type="similarity">
    <text evidence="4">Belongs to the 5'-3' exonuclease family.</text>
</comment>
<dbReference type="EMBL" id="JAPFFF010000004">
    <property type="protein sequence ID" value="KAK8893066.1"/>
    <property type="molecule type" value="Genomic_DNA"/>
</dbReference>
<feature type="domain" description="5'-3' exoribonuclease 1 SH3-like" evidence="7">
    <location>
        <begin position="949"/>
        <end position="1013"/>
    </location>
</feature>
<sequence>MGVPGFFRWLCQRYPLILRKFEDPSRPSINNLYIDTNGIIHSAASATKFKGPELTNDFLSELYRRIDSCVQIYQPTDLIFISSDGVAPYAKACQQRQRRFVSAQESDSEVIDHCAITPGTQLMYDIHQKLKEFIKKQKKTDSSWSKPRVIYSGVFVPGEGEHKIINFIRESRSSPDYNPSLVHCIPAGDADLYFLALQTHEANIVLTVGLDSSYVRRGAPKYEARGSCISWGEENVGLVYVFLIREYISIDFGVEKGEELEKTIDDFIALSFLIGNDFIPYIKDVDIKESYDDIIDIYKAMKKKKGHLVDNGQFNKPILIDFLERVVYLQRLRFKEKMNLNLPIEKVADLYTENNRSYLSEKFKVTSENDLNQLIEKMANSLLDAFDWVLRYYREGCPSWRWHYPYHYGPPLEFVIPFIEDHEFVVETENDFPNPPLLLLLSVIPPQSKDLLPEVLRPLVECDELKAFFPYAFERDLNGRKFDWLATILVPMIDIDLLEKKFNEVEIPDEINEKLNKLEFPLELNDSGEFEEISISKGEPFLSVCFSKEKVPCIPSFDNFKFQAEVRVVPVKVFYRFSDKPSVVINIQRDHMKASNFLNFLNQTVLVNWPYLRPAKVVGMMDKEVVYDPQKKLFIQNSMETFFPDEMCNKEHLTKEALDLGSISVFLTVSLQNRDGSFDTKVTTNVPINLAVPLNFCPETVQNFQPPILRDQPETTEKVIFVDGLFENCVGEIIDKKGEFFKVNVHRRSNFPIYKELPSKWVTFDDLLKTVGHISFKALRQCLSKVFVDPFGVNIAFTLMTYDRRVLFGCCKYLQDERDYVFASFIPPLVVEYFSYTGNLKTIIMDSISRKERYPSKITLEMLYGGTVEHQNECFKKLTNWLSEKAPAVKFPLVPEDNDFLSVESLLELEQRVDNFGFSEKIELADNVKNSEIFWRMKSCQIKSDALPSIGQRVVSIASSGPALFGEIGTVIETVPTANSVMVLFDNELACGTRLNEILNTNRVLRVKVQDIIVLNQ</sequence>
<reference evidence="9 10" key="1">
    <citation type="submission" date="2024-04" db="EMBL/GenBank/DDBJ databases">
        <title>Tritrichomonas musculus Genome.</title>
        <authorList>
            <person name="Alves-Ferreira E."/>
            <person name="Grigg M."/>
            <person name="Lorenzi H."/>
            <person name="Galac M."/>
        </authorList>
    </citation>
    <scope>NUCLEOTIDE SEQUENCE [LARGE SCALE GENOMIC DNA]</scope>
    <source>
        <strain evidence="9 10">EAF2021</strain>
    </source>
</reference>
<evidence type="ECO:0000259" key="6">
    <source>
        <dbReference type="Pfam" id="PF17846"/>
    </source>
</evidence>
<dbReference type="InterPro" id="IPR047008">
    <property type="entry name" value="XRN1_SH3_sf"/>
</dbReference>
<evidence type="ECO:0000259" key="8">
    <source>
        <dbReference type="Pfam" id="PF18332"/>
    </source>
</evidence>
<protein>
    <submittedName>
        <fullName evidence="9">5'-3' exoribonuclease 1</fullName>
    </submittedName>
</protein>
<dbReference type="CDD" id="cd18673">
    <property type="entry name" value="PIN_XRN1-2-like"/>
    <property type="match status" value="1"/>
</dbReference>
<keyword evidence="3" id="KW-0269">Exonuclease</keyword>
<evidence type="ECO:0000256" key="4">
    <source>
        <dbReference type="ARBA" id="ARBA00038299"/>
    </source>
</evidence>
<dbReference type="Gene3D" id="2.170.260.40">
    <property type="match status" value="1"/>
</dbReference>
<dbReference type="Pfam" id="PF18332">
    <property type="entry name" value="XRN1_D1"/>
    <property type="match status" value="1"/>
</dbReference>
<proteinExistence type="inferred from homology"/>
<keyword evidence="10" id="KW-1185">Reference proteome</keyword>